<protein>
    <recommendedName>
        <fullName evidence="5">DUF4307 domain-containing protein</fullName>
    </recommendedName>
</protein>
<feature type="compositionally biased region" description="Basic and acidic residues" evidence="1">
    <location>
        <begin position="69"/>
        <end position="86"/>
    </location>
</feature>
<accession>A0A2X0II36</accession>
<dbReference type="OrthoDB" id="4324067at2"/>
<keyword evidence="2" id="KW-0812">Transmembrane</keyword>
<reference evidence="3 4" key="1">
    <citation type="submission" date="2018-06" db="EMBL/GenBank/DDBJ databases">
        <title>Streptacidiphilus pinicola sp. nov., isolated from pine grove soil.</title>
        <authorList>
            <person name="Roh S.G."/>
            <person name="Park S."/>
            <person name="Kim M.-K."/>
            <person name="Yun B.-R."/>
            <person name="Park J."/>
            <person name="Kim M.J."/>
            <person name="Kim Y.S."/>
            <person name="Kim S.B."/>
        </authorList>
    </citation>
    <scope>NUCLEOTIDE SEQUENCE [LARGE SCALE GENOMIC DNA]</scope>
    <source>
        <strain evidence="3 4">MMS16-CNU450</strain>
    </source>
</reference>
<comment type="caution">
    <text evidence="3">The sequence shown here is derived from an EMBL/GenBank/DDBJ whole genome shotgun (WGS) entry which is preliminary data.</text>
</comment>
<dbReference type="InterPro" id="IPR025443">
    <property type="entry name" value="DUF4307"/>
</dbReference>
<evidence type="ECO:0000313" key="4">
    <source>
        <dbReference type="Proteomes" id="UP000248889"/>
    </source>
</evidence>
<evidence type="ECO:0000313" key="3">
    <source>
        <dbReference type="EMBL" id="RAG84227.1"/>
    </source>
</evidence>
<name>A0A2X0II36_9ACTN</name>
<evidence type="ECO:0000256" key="1">
    <source>
        <dbReference type="SAM" id="MobiDB-lite"/>
    </source>
</evidence>
<evidence type="ECO:0000256" key="2">
    <source>
        <dbReference type="SAM" id="Phobius"/>
    </source>
</evidence>
<keyword evidence="2" id="KW-1133">Transmembrane helix</keyword>
<dbReference type="Proteomes" id="UP000248889">
    <property type="component" value="Unassembled WGS sequence"/>
</dbReference>
<feature type="region of interest" description="Disordered" evidence="1">
    <location>
        <begin position="53"/>
        <end position="86"/>
    </location>
</feature>
<dbReference type="AlphaFoldDB" id="A0A2X0II36"/>
<sequence>MVAAPLLDSSSGCACTAISRNCSVTAPVPFVFGTDSYSDGRGYAVHSAIMRGTPEGGQSPMADTTPDVRPVRPPEGRYGRRDEKQARTRGKRVYYVTVALVVALVAAIGYKYASGQSVNGELQTFQVISDHEVRITLQVSKPSDQAASCTVRSRDANGDEVGRVSVSIPKGSGDAQTTVLLKTTARGTTGELVGCS</sequence>
<feature type="transmembrane region" description="Helical" evidence="2">
    <location>
        <begin position="93"/>
        <end position="113"/>
    </location>
</feature>
<dbReference type="Pfam" id="PF14155">
    <property type="entry name" value="DUF4307"/>
    <property type="match status" value="1"/>
</dbReference>
<proteinExistence type="predicted"/>
<gene>
    <name evidence="3" type="ORF">DN069_18315</name>
</gene>
<organism evidence="3 4">
    <name type="scientific">Streptacidiphilus pinicola</name>
    <dbReference type="NCBI Taxonomy" id="2219663"/>
    <lineage>
        <taxon>Bacteria</taxon>
        <taxon>Bacillati</taxon>
        <taxon>Actinomycetota</taxon>
        <taxon>Actinomycetes</taxon>
        <taxon>Kitasatosporales</taxon>
        <taxon>Streptomycetaceae</taxon>
        <taxon>Streptacidiphilus</taxon>
    </lineage>
</organism>
<keyword evidence="4" id="KW-1185">Reference proteome</keyword>
<dbReference type="EMBL" id="QKYN01000070">
    <property type="protein sequence ID" value="RAG84227.1"/>
    <property type="molecule type" value="Genomic_DNA"/>
</dbReference>
<evidence type="ECO:0008006" key="5">
    <source>
        <dbReference type="Google" id="ProtNLM"/>
    </source>
</evidence>
<keyword evidence="2" id="KW-0472">Membrane</keyword>